<gene>
    <name evidence="1" type="ORF">TDIB3V08_LOCUS11591</name>
</gene>
<organism evidence="1">
    <name type="scientific">Timema douglasi</name>
    <name type="common">Walking stick</name>
    <dbReference type="NCBI Taxonomy" id="61478"/>
    <lineage>
        <taxon>Eukaryota</taxon>
        <taxon>Metazoa</taxon>
        <taxon>Ecdysozoa</taxon>
        <taxon>Arthropoda</taxon>
        <taxon>Hexapoda</taxon>
        <taxon>Insecta</taxon>
        <taxon>Pterygota</taxon>
        <taxon>Neoptera</taxon>
        <taxon>Polyneoptera</taxon>
        <taxon>Phasmatodea</taxon>
        <taxon>Timematodea</taxon>
        <taxon>Timematoidea</taxon>
        <taxon>Timematidae</taxon>
        <taxon>Timema</taxon>
    </lineage>
</organism>
<name>A0A7R8VVC9_TIMDO</name>
<reference evidence="1" key="1">
    <citation type="submission" date="2020-11" db="EMBL/GenBank/DDBJ databases">
        <authorList>
            <person name="Tran Van P."/>
        </authorList>
    </citation>
    <scope>NUCLEOTIDE SEQUENCE</scope>
</reference>
<evidence type="ECO:0000313" key="1">
    <source>
        <dbReference type="EMBL" id="CAD7205439.1"/>
    </source>
</evidence>
<dbReference type="EMBL" id="OA575153">
    <property type="protein sequence ID" value="CAD7205439.1"/>
    <property type="molecule type" value="Genomic_DNA"/>
</dbReference>
<proteinExistence type="predicted"/>
<accession>A0A7R8VVC9</accession>
<dbReference type="AlphaFoldDB" id="A0A7R8VVC9"/>
<protein>
    <submittedName>
        <fullName evidence="1">Uncharacterized protein</fullName>
    </submittedName>
</protein>
<sequence length="257" mass="29218">MNESEKRFVNADYSLSSAKKTYKSLPALSKVKSEEYMNRDMENEAYKVIVGLYQEKYPLADKEEMILGDQETPDDSVTTIVVEDDTDTIDEHEFVQTQGNTNGGGAKLFQEEERDMHTSETRGHHQRCSSKHVLMDSILSVIRTTGIDFHGGKSTLPKLFSQGLQVAEGLWKNQTFVQREYLQHMSDSIYVDFVYLDETTPWLVYIFHIVPRMATLSIGANDGLKVKASVRTPLWKLAELRALPTPANTTRKACQQE</sequence>